<proteinExistence type="predicted"/>
<dbReference type="Proteomes" id="UP001604277">
    <property type="component" value="Unassembled WGS sequence"/>
</dbReference>
<gene>
    <name evidence="1" type="ORF">Fot_28110</name>
</gene>
<evidence type="ECO:0000313" key="2">
    <source>
        <dbReference type="Proteomes" id="UP001604277"/>
    </source>
</evidence>
<name>A0ABD1TN25_9LAMI</name>
<dbReference type="AlphaFoldDB" id="A0ABD1TN25"/>
<reference evidence="2" key="1">
    <citation type="submission" date="2024-07" db="EMBL/GenBank/DDBJ databases">
        <title>Two chromosome-level genome assemblies of Korean endemic species Abeliophyllum distichum and Forsythia ovata (Oleaceae).</title>
        <authorList>
            <person name="Jang H."/>
        </authorList>
    </citation>
    <scope>NUCLEOTIDE SEQUENCE [LARGE SCALE GENOMIC DNA]</scope>
</reference>
<dbReference type="EMBL" id="JBFOLJ010000008">
    <property type="protein sequence ID" value="KAL2514139.1"/>
    <property type="molecule type" value="Genomic_DNA"/>
</dbReference>
<protein>
    <submittedName>
        <fullName evidence="1">Uncharacterized protein</fullName>
    </submittedName>
</protein>
<organism evidence="1 2">
    <name type="scientific">Forsythia ovata</name>
    <dbReference type="NCBI Taxonomy" id="205694"/>
    <lineage>
        <taxon>Eukaryota</taxon>
        <taxon>Viridiplantae</taxon>
        <taxon>Streptophyta</taxon>
        <taxon>Embryophyta</taxon>
        <taxon>Tracheophyta</taxon>
        <taxon>Spermatophyta</taxon>
        <taxon>Magnoliopsida</taxon>
        <taxon>eudicotyledons</taxon>
        <taxon>Gunneridae</taxon>
        <taxon>Pentapetalae</taxon>
        <taxon>asterids</taxon>
        <taxon>lamiids</taxon>
        <taxon>Lamiales</taxon>
        <taxon>Oleaceae</taxon>
        <taxon>Forsythieae</taxon>
        <taxon>Forsythia</taxon>
    </lineage>
</organism>
<evidence type="ECO:0000313" key="1">
    <source>
        <dbReference type="EMBL" id="KAL2514139.1"/>
    </source>
</evidence>
<accession>A0ABD1TN25</accession>
<comment type="caution">
    <text evidence="1">The sequence shown here is derived from an EMBL/GenBank/DDBJ whole genome shotgun (WGS) entry which is preliminary data.</text>
</comment>
<keyword evidence="2" id="KW-1185">Reference proteome</keyword>
<sequence>MLVLARSWALAVEPLESIATSSSFFFRTPDSIVVASGRGLQTVFDEVLPLGNTVVFGRELRLDYFEEKNVVKLKLPSPSATGLAYLYMYKSKSAQSSRQPPPPSMSSNISTSFSFHFRQSKSSNLGYLGVFSA</sequence>